<proteinExistence type="predicted"/>
<evidence type="ECO:0000256" key="2">
    <source>
        <dbReference type="SAM" id="MobiDB-lite"/>
    </source>
</evidence>
<dbReference type="EMBL" id="JARBJD010000010">
    <property type="protein sequence ID" value="KAK2962690.1"/>
    <property type="molecule type" value="Genomic_DNA"/>
</dbReference>
<evidence type="ECO:0000256" key="1">
    <source>
        <dbReference type="SAM" id="Coils"/>
    </source>
</evidence>
<feature type="compositionally biased region" description="Basic residues" evidence="2">
    <location>
        <begin position="1"/>
        <end position="10"/>
    </location>
</feature>
<dbReference type="InterPro" id="IPR016024">
    <property type="entry name" value="ARM-type_fold"/>
</dbReference>
<feature type="region of interest" description="Disordered" evidence="2">
    <location>
        <begin position="446"/>
        <end position="492"/>
    </location>
</feature>
<accession>A0ABQ9YG97</accession>
<feature type="compositionally biased region" description="Basic and acidic residues" evidence="2">
    <location>
        <begin position="1348"/>
        <end position="1359"/>
    </location>
</feature>
<sequence length="1447" mass="163473">MPPKQTHRNHAVSERNDQPAQHIPPGLFDNFLKQPTRYSELARGWSSDYQQDHEGAVLALINFLIQSTGCRFSLEEIYDECDNELAAQFLLFFPKTGMYPFIDKNVWKGETGNRFALLVRSIIKESAQNGALYDKSFIPFINWLISFSNSTCRPFRHTATVIGLEAMEALLDVTKGVQTELDTIDASITEEKKKKKSSSRAEHLDAKKQNLTEKIAFLDDLINKQFFAGIFFHRYRDMLPPIRQYCIEKLGVFILKSPESFINPSTTKFIGWMLNDKDASVREASLQALYPILSIPEHYEKMGLFITRFTQRLVSITSDVSEGPAFIATQICQIINCQSTLLPSYLDTILLNLVNKTASLRAVTAHFLSAHILNQAEKLNPTDAPKYALCEVLDVLTTLIRVSKDQDSAACLIASVCLPLSATPLFATLTDWQNYIDVLSSERVAQSPSSPKKKAPKSKKAPEPKKKGRRGRASQVVDDDDEDDEDDESHVATQYSVQADLVPLLIELMYQCAYLSCFKGTPLTKTVESSSFVRHHFHLIEVTSSEGFTKETNRLMRRLPNTPNPNGNSLSRLSEVVLSNMSVILSLLMQDERMLLHFLSLLPLLDWQKLDFRKAVGSVEALITLLRSQYLKQLSASTLKSLASLINHLSKIPVQISDQFSKFVESLFDSMVESITHDLNQIANPASDKGGKKKKGKNPIVTESQILSQIQNPVHTLHLTVEDMTIEDEIAIFGDPQINQHLVSLTVHLKRLTHLLGFLSPGGIVSSLSETVNSILRQMVEGSFPNHPKVAKYLCTIQVLLLGWAKIAQLRISSADRSADEMEEQSEEKDEEAESDNPKKKPKTKKDTKSAKPKPKSRQKSVVEEEESELSDDLATVIPLDTFSRLLNNAISTFRSLLNSPSQAVRDSAFISVRKLYFLFKQLPTPTPFPTVNLSPDIAEQMQRFAEASIILLYAHQQLVNKRIVELAEDIVVSTETEITEMAQRANEEGDGAPKPIQKTKRTSAYPDPVEDEDIELEETPTIPIPTKKLSREALIFLSSQTADTSIFPLVFTDNLISNNAQMTGVVRDYLGFINHIADGMVTRKSFTQSSLQSPIPSAFSPVSFFTRFTRQTSLAVTNESIRRLLDNPVFVQYNLVRNSIRKRLTRLIESIRTSLYTDPNSIDLVPYFAPCLFGMGRNLARRTQRLREEAKTLQNAIFADEMKIRTDAIKDRVEKDDIPPKPEYRVDLTTFQDLSEFTFSEPPLLSQHYAIQIARTITSQLPPPFGNHSEAVKVCQSLVDWTGSDLSMRIHTLHLIEQFFPKLKRKELMKVGKHFLKLTKTFDQSMPEREPEVFEALRNFWQNFQEKKKTEPAPEPTHRTTIVNDDDVEDEEEEAQPRAVHQTEMLRDDDDDEHPPSPPKPSKKPKAKSKQAQAKGVRKEVRVLELADDPILEGNDELFEDAAMGH</sequence>
<evidence type="ECO:0000259" key="3">
    <source>
        <dbReference type="PROSITE" id="PS51425"/>
    </source>
</evidence>
<feature type="compositionally biased region" description="Acidic residues" evidence="2">
    <location>
        <begin position="477"/>
        <end position="488"/>
    </location>
</feature>
<dbReference type="PANTHER" id="PTHR11199:SF0">
    <property type="entry name" value="LD34181P-RELATED"/>
    <property type="match status" value="1"/>
</dbReference>
<feature type="compositionally biased region" description="Acidic residues" evidence="2">
    <location>
        <begin position="821"/>
        <end position="835"/>
    </location>
</feature>
<dbReference type="InterPro" id="IPR020839">
    <property type="entry name" value="SCD"/>
</dbReference>
<feature type="region of interest" description="Disordered" evidence="2">
    <location>
        <begin position="985"/>
        <end position="1008"/>
    </location>
</feature>
<dbReference type="SUPFAM" id="SSF48371">
    <property type="entry name" value="ARM repeat"/>
    <property type="match status" value="1"/>
</dbReference>
<keyword evidence="5" id="KW-1185">Reference proteome</keyword>
<feature type="region of interest" description="Disordered" evidence="2">
    <location>
        <begin position="1348"/>
        <end position="1422"/>
    </location>
</feature>
<reference evidence="4 5" key="1">
    <citation type="journal article" date="2022" name="bioRxiv">
        <title>Genomics of Preaxostyla Flagellates Illuminates Evolutionary Transitions and the Path Towards Mitochondrial Loss.</title>
        <authorList>
            <person name="Novak L.V.F."/>
            <person name="Treitli S.C."/>
            <person name="Pyrih J."/>
            <person name="Halakuc P."/>
            <person name="Pipaliya S.V."/>
            <person name="Vacek V."/>
            <person name="Brzon O."/>
            <person name="Soukal P."/>
            <person name="Eme L."/>
            <person name="Dacks J.B."/>
            <person name="Karnkowska A."/>
            <person name="Elias M."/>
            <person name="Hampl V."/>
        </authorList>
    </citation>
    <scope>NUCLEOTIDE SEQUENCE [LARGE SCALE GENOMIC DNA]</scope>
    <source>
        <strain evidence="4">NAU3</strain>
        <tissue evidence="4">Gut</tissue>
    </source>
</reference>
<name>A0ABQ9YG97_9EUKA</name>
<dbReference type="InterPro" id="IPR011989">
    <property type="entry name" value="ARM-like"/>
</dbReference>
<dbReference type="Gene3D" id="1.25.10.10">
    <property type="entry name" value="Leucine-rich Repeat Variant"/>
    <property type="match status" value="1"/>
</dbReference>
<evidence type="ECO:0000313" key="4">
    <source>
        <dbReference type="EMBL" id="KAK2962690.1"/>
    </source>
</evidence>
<feature type="region of interest" description="Disordered" evidence="2">
    <location>
        <begin position="815"/>
        <end position="867"/>
    </location>
</feature>
<dbReference type="Pfam" id="PF21581">
    <property type="entry name" value="SCD"/>
    <property type="match status" value="1"/>
</dbReference>
<evidence type="ECO:0000313" key="5">
    <source>
        <dbReference type="Proteomes" id="UP001281761"/>
    </source>
</evidence>
<protein>
    <submittedName>
        <fullName evidence="4">Cohesin subunit SA-1</fullName>
    </submittedName>
</protein>
<organism evidence="4 5">
    <name type="scientific">Blattamonas nauphoetae</name>
    <dbReference type="NCBI Taxonomy" id="2049346"/>
    <lineage>
        <taxon>Eukaryota</taxon>
        <taxon>Metamonada</taxon>
        <taxon>Preaxostyla</taxon>
        <taxon>Oxymonadida</taxon>
        <taxon>Blattamonas</taxon>
    </lineage>
</organism>
<feature type="domain" description="SCD" evidence="3">
    <location>
        <begin position="231"/>
        <end position="316"/>
    </location>
</feature>
<comment type="caution">
    <text evidence="4">The sequence shown here is derived from an EMBL/GenBank/DDBJ whole genome shotgun (WGS) entry which is preliminary data.</text>
</comment>
<dbReference type="Proteomes" id="UP001281761">
    <property type="component" value="Unassembled WGS sequence"/>
</dbReference>
<dbReference type="Pfam" id="PF08514">
    <property type="entry name" value="STAG"/>
    <property type="match status" value="1"/>
</dbReference>
<keyword evidence="1" id="KW-0175">Coiled coil</keyword>
<dbReference type="PROSITE" id="PS51425">
    <property type="entry name" value="SCD"/>
    <property type="match status" value="1"/>
</dbReference>
<dbReference type="InterPro" id="IPR013721">
    <property type="entry name" value="STAG"/>
</dbReference>
<feature type="coiled-coil region" evidence="1">
    <location>
        <begin position="194"/>
        <end position="221"/>
    </location>
</feature>
<gene>
    <name evidence="4" type="ORF">BLNAU_2523</name>
</gene>
<dbReference type="InterPro" id="IPR039662">
    <property type="entry name" value="Cohesin_Scc3/SA"/>
</dbReference>
<dbReference type="PANTHER" id="PTHR11199">
    <property type="entry name" value="STROMAL ANTIGEN"/>
    <property type="match status" value="1"/>
</dbReference>
<feature type="compositionally biased region" description="Acidic residues" evidence="2">
    <location>
        <begin position="1365"/>
        <end position="1375"/>
    </location>
</feature>
<feature type="region of interest" description="Disordered" evidence="2">
    <location>
        <begin position="1"/>
        <end position="23"/>
    </location>
</feature>